<sequence length="438" mass="47105">MLGLLVVAFGIAWWLGLYLLARDPGKGVLRRAGLGLIAYASALFVDQFGPADLALVLTCLPALAWSGVFVRLVEEVGLDRWWRFGVVPLFALTAVAALAGVGPAGMVLAGMGALCLTGGLVLLLWRWPVVRRARRAWLGVLLIGAVMVALTAWLLLLALGVLPRGLLLAAVVPDLMALGWAIAAFDAVDEGEVLGPDMRRSALVSGAVAVLFGGQVGVAIALGGPAPALVGLLFGTVATAILVQVFATPIQSAVDRVAFRSARLRRARGELREIADALPRKDSVTGLANLDEAEFARITRRALSHYGDLGKLVSNPLVDLPVVEERLARRGVPDAPLERATELKAVLLDSIARLKPRTGEDFGTSEEWRHYNALYFYYVRGIRPYSVRTKRTDLDPTGRRALSWFVDQVPERTLHNWQSAAARIVAADLRAGIDETVP</sequence>
<dbReference type="EMBL" id="BAABJP010000008">
    <property type="protein sequence ID" value="GAA5154517.1"/>
    <property type="molecule type" value="Genomic_DNA"/>
</dbReference>
<protein>
    <submittedName>
        <fullName evidence="2">Uncharacterized protein</fullName>
    </submittedName>
</protein>
<name>A0ABP9PZ27_9PSEU</name>
<dbReference type="Proteomes" id="UP001428817">
    <property type="component" value="Unassembled WGS sequence"/>
</dbReference>
<feature type="transmembrane region" description="Helical" evidence="1">
    <location>
        <begin position="51"/>
        <end position="70"/>
    </location>
</feature>
<feature type="transmembrane region" description="Helical" evidence="1">
    <location>
        <begin position="137"/>
        <end position="159"/>
    </location>
</feature>
<keyword evidence="1" id="KW-0472">Membrane</keyword>
<keyword evidence="1" id="KW-0812">Transmembrane</keyword>
<dbReference type="RefSeq" id="WP_185061566.1">
    <property type="nucleotide sequence ID" value="NZ_BAABJP010000008.1"/>
</dbReference>
<evidence type="ECO:0000313" key="3">
    <source>
        <dbReference type="Proteomes" id="UP001428817"/>
    </source>
</evidence>
<feature type="transmembrane region" description="Helical" evidence="1">
    <location>
        <begin position="82"/>
        <end position="101"/>
    </location>
</feature>
<keyword evidence="3" id="KW-1185">Reference proteome</keyword>
<comment type="caution">
    <text evidence="2">The sequence shown here is derived from an EMBL/GenBank/DDBJ whole genome shotgun (WGS) entry which is preliminary data.</text>
</comment>
<evidence type="ECO:0000256" key="1">
    <source>
        <dbReference type="SAM" id="Phobius"/>
    </source>
</evidence>
<feature type="transmembrane region" description="Helical" evidence="1">
    <location>
        <begin position="6"/>
        <end position="21"/>
    </location>
</feature>
<reference evidence="3" key="1">
    <citation type="journal article" date="2019" name="Int. J. Syst. Evol. Microbiol.">
        <title>The Global Catalogue of Microorganisms (GCM) 10K type strain sequencing project: providing services to taxonomists for standard genome sequencing and annotation.</title>
        <authorList>
            <consortium name="The Broad Institute Genomics Platform"/>
            <consortium name="The Broad Institute Genome Sequencing Center for Infectious Disease"/>
            <person name="Wu L."/>
            <person name="Ma J."/>
        </authorList>
    </citation>
    <scope>NUCLEOTIDE SEQUENCE [LARGE SCALE GENOMIC DNA]</scope>
    <source>
        <strain evidence="3">JCM 18303</strain>
    </source>
</reference>
<gene>
    <name evidence="2" type="ORF">GCM10023321_26460</name>
</gene>
<keyword evidence="1" id="KW-1133">Transmembrane helix</keyword>
<feature type="transmembrane region" description="Helical" evidence="1">
    <location>
        <begin position="200"/>
        <end position="222"/>
    </location>
</feature>
<organism evidence="2 3">
    <name type="scientific">Pseudonocardia eucalypti</name>
    <dbReference type="NCBI Taxonomy" id="648755"/>
    <lineage>
        <taxon>Bacteria</taxon>
        <taxon>Bacillati</taxon>
        <taxon>Actinomycetota</taxon>
        <taxon>Actinomycetes</taxon>
        <taxon>Pseudonocardiales</taxon>
        <taxon>Pseudonocardiaceae</taxon>
        <taxon>Pseudonocardia</taxon>
    </lineage>
</organism>
<accession>A0ABP9PZ27</accession>
<proteinExistence type="predicted"/>
<feature type="transmembrane region" description="Helical" evidence="1">
    <location>
        <begin position="228"/>
        <end position="247"/>
    </location>
</feature>
<feature type="transmembrane region" description="Helical" evidence="1">
    <location>
        <begin position="165"/>
        <end position="188"/>
    </location>
</feature>
<evidence type="ECO:0000313" key="2">
    <source>
        <dbReference type="EMBL" id="GAA5154517.1"/>
    </source>
</evidence>
<feature type="transmembrane region" description="Helical" evidence="1">
    <location>
        <begin position="107"/>
        <end position="125"/>
    </location>
</feature>